<dbReference type="SUPFAM" id="SSF53335">
    <property type="entry name" value="S-adenosyl-L-methionine-dependent methyltransferases"/>
    <property type="match status" value="1"/>
</dbReference>
<proteinExistence type="predicted"/>
<gene>
    <name evidence="1" type="ORF">S01H4_32541</name>
</gene>
<sequence length="156" mass="17699">MYDLDKAYNKKFFTQRRSLAWRVPIVVDAVMEVLNPKSVIDVGCGNGDLVQGFSYIIKSPCYGIEGTVNALDSMEMWLSNYVFVRDLRAPLDEFLLQRAGLVVCFEVAEHIEEEYANVFVDNLCSLSDTILMSAAPPGQGGTYHVNCQPWSYWFHK</sequence>
<dbReference type="Gene3D" id="3.40.50.150">
    <property type="entry name" value="Vaccinia Virus protein VP39"/>
    <property type="match status" value="1"/>
</dbReference>
<comment type="caution">
    <text evidence="1">The sequence shown here is derived from an EMBL/GenBank/DDBJ whole genome shotgun (WGS) entry which is preliminary data.</text>
</comment>
<feature type="non-terminal residue" evidence="1">
    <location>
        <position position="156"/>
    </location>
</feature>
<dbReference type="EMBL" id="BART01017027">
    <property type="protein sequence ID" value="GAG74770.1"/>
    <property type="molecule type" value="Genomic_DNA"/>
</dbReference>
<evidence type="ECO:0008006" key="2">
    <source>
        <dbReference type="Google" id="ProtNLM"/>
    </source>
</evidence>
<evidence type="ECO:0000313" key="1">
    <source>
        <dbReference type="EMBL" id="GAG74770.1"/>
    </source>
</evidence>
<dbReference type="InterPro" id="IPR029063">
    <property type="entry name" value="SAM-dependent_MTases_sf"/>
</dbReference>
<protein>
    <recommendedName>
        <fullName evidence="2">Methyltransferase domain-containing protein</fullName>
    </recommendedName>
</protein>
<dbReference type="AlphaFoldDB" id="X0ZY38"/>
<name>X0ZY38_9ZZZZ</name>
<accession>X0ZY38</accession>
<reference evidence="1" key="1">
    <citation type="journal article" date="2014" name="Front. Microbiol.">
        <title>High frequency of phylogenetically diverse reductive dehalogenase-homologous genes in deep subseafloor sedimentary metagenomes.</title>
        <authorList>
            <person name="Kawai M."/>
            <person name="Futagami T."/>
            <person name="Toyoda A."/>
            <person name="Takaki Y."/>
            <person name="Nishi S."/>
            <person name="Hori S."/>
            <person name="Arai W."/>
            <person name="Tsubouchi T."/>
            <person name="Morono Y."/>
            <person name="Uchiyama I."/>
            <person name="Ito T."/>
            <person name="Fujiyama A."/>
            <person name="Inagaki F."/>
            <person name="Takami H."/>
        </authorList>
    </citation>
    <scope>NUCLEOTIDE SEQUENCE</scope>
    <source>
        <strain evidence="1">Expedition CK06-06</strain>
    </source>
</reference>
<organism evidence="1">
    <name type="scientific">marine sediment metagenome</name>
    <dbReference type="NCBI Taxonomy" id="412755"/>
    <lineage>
        <taxon>unclassified sequences</taxon>
        <taxon>metagenomes</taxon>
        <taxon>ecological metagenomes</taxon>
    </lineage>
</organism>